<dbReference type="InterPro" id="IPR002763">
    <property type="entry name" value="DUF72"/>
</dbReference>
<protein>
    <submittedName>
        <fullName evidence="1">DUF72 domain-containing protein</fullName>
    </submittedName>
</protein>
<name>A0A7V2B0J1_RHOMR</name>
<dbReference type="Pfam" id="PF01904">
    <property type="entry name" value="DUF72"/>
    <property type="match status" value="1"/>
</dbReference>
<dbReference type="EMBL" id="DSGB01000005">
    <property type="protein sequence ID" value="HER96061.1"/>
    <property type="molecule type" value="Genomic_DNA"/>
</dbReference>
<sequence>MLGNVRIGTSGWAYRHWRGVLYPTQLPPRQWLSYYAQEFTTVEVNSTFYHIPQPTTVAHWCSQVPEAFQFALKVNRRVTHQHRLLDCADVLKAFFQAIDPLKTNLAPLLYQLPPSLQCDLKRLETFASQLPTDWLHAFEFRHPSWFTPAVHALLHQHGLIFCVHDWARMEVPSWATGPAVYVRLHGTTGRYAGGYDKAALALWAERIRHWQAEGKAVYIYFNNDIGGHAIHNARTLKALLTAG</sequence>
<dbReference type="SUPFAM" id="SSF117396">
    <property type="entry name" value="TM1631-like"/>
    <property type="match status" value="1"/>
</dbReference>
<evidence type="ECO:0000313" key="1">
    <source>
        <dbReference type="EMBL" id="HER96061.1"/>
    </source>
</evidence>
<dbReference type="PANTHER" id="PTHR30348:SF4">
    <property type="entry name" value="DUF72 DOMAIN-CONTAINING PROTEIN"/>
    <property type="match status" value="1"/>
</dbReference>
<organism evidence="1">
    <name type="scientific">Rhodothermus marinus</name>
    <name type="common">Rhodothermus obamensis</name>
    <dbReference type="NCBI Taxonomy" id="29549"/>
    <lineage>
        <taxon>Bacteria</taxon>
        <taxon>Pseudomonadati</taxon>
        <taxon>Rhodothermota</taxon>
        <taxon>Rhodothermia</taxon>
        <taxon>Rhodothermales</taxon>
        <taxon>Rhodothermaceae</taxon>
        <taxon>Rhodothermus</taxon>
    </lineage>
</organism>
<dbReference type="AlphaFoldDB" id="A0A7V2B0J1"/>
<gene>
    <name evidence="1" type="ORF">ENO59_06035</name>
</gene>
<accession>A0A7V2B0J1</accession>
<dbReference type="Gene3D" id="3.20.20.410">
    <property type="entry name" value="Protein of unknown function UPF0759"/>
    <property type="match status" value="1"/>
</dbReference>
<dbReference type="PANTHER" id="PTHR30348">
    <property type="entry name" value="UNCHARACTERIZED PROTEIN YECE"/>
    <property type="match status" value="1"/>
</dbReference>
<reference evidence="1" key="1">
    <citation type="journal article" date="2020" name="mSystems">
        <title>Genome- and Community-Level Interaction Insights into Carbon Utilization and Element Cycling Functions of Hydrothermarchaeota in Hydrothermal Sediment.</title>
        <authorList>
            <person name="Zhou Z."/>
            <person name="Liu Y."/>
            <person name="Xu W."/>
            <person name="Pan J."/>
            <person name="Luo Z.H."/>
            <person name="Li M."/>
        </authorList>
    </citation>
    <scope>NUCLEOTIDE SEQUENCE [LARGE SCALE GENOMIC DNA]</scope>
    <source>
        <strain evidence="1">SpSt-143</strain>
    </source>
</reference>
<comment type="caution">
    <text evidence="1">The sequence shown here is derived from an EMBL/GenBank/DDBJ whole genome shotgun (WGS) entry which is preliminary data.</text>
</comment>
<dbReference type="InterPro" id="IPR036520">
    <property type="entry name" value="UPF0759_sf"/>
</dbReference>
<proteinExistence type="predicted"/>